<organism evidence="3 4">
    <name type="scientific">Clohesyomyces aquaticus</name>
    <dbReference type="NCBI Taxonomy" id="1231657"/>
    <lineage>
        <taxon>Eukaryota</taxon>
        <taxon>Fungi</taxon>
        <taxon>Dikarya</taxon>
        <taxon>Ascomycota</taxon>
        <taxon>Pezizomycotina</taxon>
        <taxon>Dothideomycetes</taxon>
        <taxon>Pleosporomycetidae</taxon>
        <taxon>Pleosporales</taxon>
        <taxon>Lindgomycetaceae</taxon>
        <taxon>Clohesyomyces</taxon>
    </lineage>
</organism>
<protein>
    <submittedName>
        <fullName evidence="3">Uncharacterized protein</fullName>
    </submittedName>
</protein>
<accession>A0A1Y1ZY14</accession>
<name>A0A1Y1ZY14_9PLEO</name>
<sequence length="149" mass="16534">MRSVLVNIAVTIFATASAYPITPSASEHQLRAEQMRFSGISEHEIAEQLALPIPSLDDDQPLLLRLSSKAQSMFRPDSAFEKRDTSGDIAPGSLEAPQLLPRAAGPETLADSISRIMTVLRGEDLEKRKFGYEGKELEMRRPEGMRHWG</sequence>
<keyword evidence="4" id="KW-1185">Reference proteome</keyword>
<evidence type="ECO:0000256" key="2">
    <source>
        <dbReference type="SAM" id="SignalP"/>
    </source>
</evidence>
<reference evidence="3 4" key="1">
    <citation type="submission" date="2016-07" db="EMBL/GenBank/DDBJ databases">
        <title>Pervasive Adenine N6-methylation of Active Genes in Fungi.</title>
        <authorList>
            <consortium name="DOE Joint Genome Institute"/>
            <person name="Mondo S.J."/>
            <person name="Dannebaum R.O."/>
            <person name="Kuo R.C."/>
            <person name="Labutti K."/>
            <person name="Haridas S."/>
            <person name="Kuo A."/>
            <person name="Salamov A."/>
            <person name="Ahrendt S.R."/>
            <person name="Lipzen A."/>
            <person name="Sullivan W."/>
            <person name="Andreopoulos W.B."/>
            <person name="Clum A."/>
            <person name="Lindquist E."/>
            <person name="Daum C."/>
            <person name="Ramamoorthy G.K."/>
            <person name="Gryganskyi A."/>
            <person name="Culley D."/>
            <person name="Magnuson J.K."/>
            <person name="James T.Y."/>
            <person name="O'Malley M.A."/>
            <person name="Stajich J.E."/>
            <person name="Spatafora J.W."/>
            <person name="Visel A."/>
            <person name="Grigoriev I.V."/>
        </authorList>
    </citation>
    <scope>NUCLEOTIDE SEQUENCE [LARGE SCALE GENOMIC DNA]</scope>
    <source>
        <strain evidence="3 4">CBS 115471</strain>
    </source>
</reference>
<gene>
    <name evidence="3" type="ORF">BCR34DRAFT_189901</name>
</gene>
<keyword evidence="2" id="KW-0732">Signal</keyword>
<comment type="caution">
    <text evidence="3">The sequence shown here is derived from an EMBL/GenBank/DDBJ whole genome shotgun (WGS) entry which is preliminary data.</text>
</comment>
<dbReference type="EMBL" id="MCFA01000027">
    <property type="protein sequence ID" value="ORY15143.1"/>
    <property type="molecule type" value="Genomic_DNA"/>
</dbReference>
<dbReference type="OrthoDB" id="3780616at2759"/>
<evidence type="ECO:0000313" key="3">
    <source>
        <dbReference type="EMBL" id="ORY15143.1"/>
    </source>
</evidence>
<evidence type="ECO:0000313" key="4">
    <source>
        <dbReference type="Proteomes" id="UP000193144"/>
    </source>
</evidence>
<dbReference type="Proteomes" id="UP000193144">
    <property type="component" value="Unassembled WGS sequence"/>
</dbReference>
<dbReference type="AlphaFoldDB" id="A0A1Y1ZY14"/>
<feature type="region of interest" description="Disordered" evidence="1">
    <location>
        <begin position="75"/>
        <end position="105"/>
    </location>
</feature>
<feature type="chain" id="PRO_5012056245" evidence="2">
    <location>
        <begin position="19"/>
        <end position="149"/>
    </location>
</feature>
<feature type="signal peptide" evidence="2">
    <location>
        <begin position="1"/>
        <end position="18"/>
    </location>
</feature>
<evidence type="ECO:0000256" key="1">
    <source>
        <dbReference type="SAM" id="MobiDB-lite"/>
    </source>
</evidence>
<proteinExistence type="predicted"/>